<dbReference type="Gene3D" id="2.170.140.10">
    <property type="entry name" value="Chitin binding domain"/>
    <property type="match status" value="4"/>
</dbReference>
<dbReference type="SUPFAM" id="SSF57667">
    <property type="entry name" value="beta-beta-alpha zinc fingers"/>
    <property type="match status" value="3"/>
</dbReference>
<dbReference type="InterPro" id="IPR013087">
    <property type="entry name" value="Znf_C2H2_type"/>
</dbReference>
<sequence length="706" mass="81373">MKRLCRVCLSLEGNEVFQPITENQCKISEELFYVCGVTVTDHLDYPALICCNCVIDVSNAARLKRIALVADAFFTKQIDLREEKSEIPTESYEELEISEEYVDQIIEYDDKMEMIEEYLDMAEDSNHDEVPVKPQKQNKSLPKPVKRNRIHKCECGKDFTSSQRLSDHIRTKHDIIPESEYFSCSFCDKKFKLQSYLDFHIRNLHSNNPLKKRQKNPCSYCGKLLSSKSSLKHHEERHFLASQPLDEIKKFICDTCGQKFRLKSYIFNHIHNVHIRKKYTCSFCQQGFYKKYEVNDHIRQYHTMERPFECEFEGCTKTFSRKKNLLIHRRIHTGERPYSCTESQDTDPRCPPNNDITVHLPHEYNCSVFYKCNWGVPVLFDCEPPGTHWSVELDWCDWPERANCTLSGIPPGDDTTNLVTTTESLPPATSPSPDPRCPPNNDITVHLPHEYNCSVFYKCNWGVPVLFDCEPPGTHWSVELDWCDWPERANCTLTGIPPGDDTTNLVTTTESLPPATSPSPDHDPRCPWVEDPENPVHIPHPYDCELFFICDNGRLVLNQCSGGTHWSVIHDRCEWPHIAECDPNTNIDERCSIEDELAFIPHEYDCEKFYACNQGIISVHRCEEGRHFNPRSNQCDSPSIARCELSGSTTTTMMTETTEEETTLVESTEESTTEVTLATAPTVWPTLATAPTVFQRLPTTPSRKYF</sequence>
<proteinExistence type="predicted"/>
<evidence type="ECO:0000256" key="1">
    <source>
        <dbReference type="ARBA" id="ARBA00004123"/>
    </source>
</evidence>
<evidence type="ECO:0000256" key="8">
    <source>
        <dbReference type="ARBA" id="ARBA00023163"/>
    </source>
</evidence>
<keyword evidence="9" id="KW-0539">Nucleus</keyword>
<evidence type="ECO:0000256" key="7">
    <source>
        <dbReference type="ARBA" id="ARBA00023125"/>
    </source>
</evidence>
<dbReference type="FunFam" id="3.30.160.60:FF:000104">
    <property type="entry name" value="Transcriptional repressor protein YY1"/>
    <property type="match status" value="1"/>
</dbReference>
<keyword evidence="4 10" id="KW-0863">Zinc-finger</keyword>
<dbReference type="GO" id="GO:0008270">
    <property type="term" value="F:zinc ion binding"/>
    <property type="evidence" value="ECO:0007669"/>
    <property type="project" value="UniProtKB-UniRule"/>
</dbReference>
<feature type="binding site" evidence="11">
    <location>
        <position position="50"/>
    </location>
    <ligand>
        <name>Zn(2+)</name>
        <dbReference type="ChEBI" id="CHEBI:29105"/>
    </ligand>
</feature>
<dbReference type="GO" id="GO:0005576">
    <property type="term" value="C:extracellular region"/>
    <property type="evidence" value="ECO:0007669"/>
    <property type="project" value="InterPro"/>
</dbReference>
<feature type="binding site" evidence="11">
    <location>
        <position position="53"/>
    </location>
    <ligand>
        <name>Zn(2+)</name>
        <dbReference type="ChEBI" id="CHEBI:29105"/>
    </ligand>
</feature>
<dbReference type="PROSITE" id="PS50157">
    <property type="entry name" value="ZINC_FINGER_C2H2_2"/>
    <property type="match status" value="5"/>
</dbReference>
<feature type="domain" description="ZAD" evidence="14">
    <location>
        <begin position="3"/>
        <end position="77"/>
    </location>
</feature>
<feature type="domain" description="C2H2-type" evidence="12">
    <location>
        <begin position="216"/>
        <end position="238"/>
    </location>
</feature>
<evidence type="ECO:0000256" key="5">
    <source>
        <dbReference type="ARBA" id="ARBA00022833"/>
    </source>
</evidence>
<keyword evidence="7" id="KW-0238">DNA-binding</keyword>
<comment type="subcellular location">
    <subcellularLocation>
        <location evidence="1">Nucleus</location>
    </subcellularLocation>
</comment>
<evidence type="ECO:0000259" key="12">
    <source>
        <dbReference type="PROSITE" id="PS50157"/>
    </source>
</evidence>
<dbReference type="PANTHER" id="PTHR16515:SF49">
    <property type="entry name" value="GASTRULA ZINC FINGER PROTEIN XLCGF49.1-LIKE-RELATED"/>
    <property type="match status" value="1"/>
</dbReference>
<feature type="domain" description="Chitin-binding type-2" evidence="13">
    <location>
        <begin position="588"/>
        <end position="645"/>
    </location>
</feature>
<dbReference type="SUPFAM" id="SSF57625">
    <property type="entry name" value="Invertebrate chitin-binding proteins"/>
    <property type="match status" value="4"/>
</dbReference>
<dbReference type="InterPro" id="IPR050331">
    <property type="entry name" value="Zinc_finger"/>
</dbReference>
<dbReference type="InterPro" id="IPR036508">
    <property type="entry name" value="Chitin-bd_dom_sf"/>
</dbReference>
<gene>
    <name evidence="15" type="ORF">CLUMA_CG018063</name>
</gene>
<evidence type="ECO:0000256" key="4">
    <source>
        <dbReference type="ARBA" id="ARBA00022771"/>
    </source>
</evidence>
<feature type="domain" description="C2H2-type" evidence="12">
    <location>
        <begin position="251"/>
        <end position="279"/>
    </location>
</feature>
<protein>
    <submittedName>
        <fullName evidence="15">CLUMA_CG018063, isoform A</fullName>
    </submittedName>
</protein>
<dbReference type="InterPro" id="IPR012934">
    <property type="entry name" value="Znf_AD"/>
</dbReference>
<feature type="domain" description="Chitin-binding type-2" evidence="13">
    <location>
        <begin position="434"/>
        <end position="493"/>
    </location>
</feature>
<dbReference type="EMBL" id="CVRI01000064">
    <property type="protein sequence ID" value="CRL04938.1"/>
    <property type="molecule type" value="Genomic_DNA"/>
</dbReference>
<evidence type="ECO:0000259" key="14">
    <source>
        <dbReference type="PROSITE" id="PS51915"/>
    </source>
</evidence>
<feature type="domain" description="C2H2-type" evidence="12">
    <location>
        <begin position="182"/>
        <end position="210"/>
    </location>
</feature>
<dbReference type="GO" id="GO:0003677">
    <property type="term" value="F:DNA binding"/>
    <property type="evidence" value="ECO:0007669"/>
    <property type="project" value="UniProtKB-KW"/>
</dbReference>
<evidence type="ECO:0000256" key="9">
    <source>
        <dbReference type="ARBA" id="ARBA00023242"/>
    </source>
</evidence>
<dbReference type="STRING" id="568069.A0A1J1IZ21"/>
<evidence type="ECO:0000313" key="16">
    <source>
        <dbReference type="Proteomes" id="UP000183832"/>
    </source>
</evidence>
<dbReference type="OrthoDB" id="7734908at2759"/>
<keyword evidence="5 11" id="KW-0862">Zinc</keyword>
<evidence type="ECO:0000256" key="11">
    <source>
        <dbReference type="PROSITE-ProRule" id="PRU01263"/>
    </source>
</evidence>
<evidence type="ECO:0000259" key="13">
    <source>
        <dbReference type="PROSITE" id="PS50940"/>
    </source>
</evidence>
<dbReference type="GO" id="GO:0008061">
    <property type="term" value="F:chitin binding"/>
    <property type="evidence" value="ECO:0007669"/>
    <property type="project" value="InterPro"/>
</dbReference>
<feature type="domain" description="Chitin-binding type-2" evidence="13">
    <location>
        <begin position="523"/>
        <end position="583"/>
    </location>
</feature>
<evidence type="ECO:0000256" key="3">
    <source>
        <dbReference type="ARBA" id="ARBA00022737"/>
    </source>
</evidence>
<evidence type="ECO:0000256" key="10">
    <source>
        <dbReference type="PROSITE-ProRule" id="PRU00042"/>
    </source>
</evidence>
<dbReference type="PROSITE" id="PS00028">
    <property type="entry name" value="ZINC_FINGER_C2H2_1"/>
    <property type="match status" value="5"/>
</dbReference>
<dbReference type="AlphaFoldDB" id="A0A1J1IZ21"/>
<dbReference type="PANTHER" id="PTHR16515">
    <property type="entry name" value="PR DOMAIN ZINC FINGER PROTEIN"/>
    <property type="match status" value="1"/>
</dbReference>
<dbReference type="InterPro" id="IPR002557">
    <property type="entry name" value="Chitin-bd_dom"/>
</dbReference>
<name>A0A1J1IZ21_9DIPT</name>
<feature type="domain" description="C2H2-type" evidence="12">
    <location>
        <begin position="279"/>
        <end position="307"/>
    </location>
</feature>
<keyword evidence="6" id="KW-0805">Transcription regulation</keyword>
<keyword evidence="3" id="KW-0677">Repeat</keyword>
<feature type="domain" description="C2H2-type" evidence="12">
    <location>
        <begin position="308"/>
        <end position="337"/>
    </location>
</feature>
<feature type="binding site" evidence="11">
    <location>
        <position position="8"/>
    </location>
    <ligand>
        <name>Zn(2+)</name>
        <dbReference type="ChEBI" id="CHEBI:29105"/>
    </ligand>
</feature>
<keyword evidence="2 11" id="KW-0479">Metal-binding</keyword>
<dbReference type="SMART" id="SM00868">
    <property type="entry name" value="zf-AD"/>
    <property type="match status" value="1"/>
</dbReference>
<keyword evidence="8" id="KW-0804">Transcription</keyword>
<dbReference type="GO" id="GO:0005634">
    <property type="term" value="C:nucleus"/>
    <property type="evidence" value="ECO:0007669"/>
    <property type="project" value="UniProtKB-SubCell"/>
</dbReference>
<feature type="domain" description="Chitin-binding type-2" evidence="13">
    <location>
        <begin position="347"/>
        <end position="406"/>
    </location>
</feature>
<organism evidence="15 16">
    <name type="scientific">Clunio marinus</name>
    <dbReference type="NCBI Taxonomy" id="568069"/>
    <lineage>
        <taxon>Eukaryota</taxon>
        <taxon>Metazoa</taxon>
        <taxon>Ecdysozoa</taxon>
        <taxon>Arthropoda</taxon>
        <taxon>Hexapoda</taxon>
        <taxon>Insecta</taxon>
        <taxon>Pterygota</taxon>
        <taxon>Neoptera</taxon>
        <taxon>Endopterygota</taxon>
        <taxon>Diptera</taxon>
        <taxon>Nematocera</taxon>
        <taxon>Chironomoidea</taxon>
        <taxon>Chironomidae</taxon>
        <taxon>Clunio</taxon>
    </lineage>
</organism>
<dbReference type="SMART" id="SM00494">
    <property type="entry name" value="ChtBD2"/>
    <property type="match status" value="4"/>
</dbReference>
<reference evidence="15 16" key="1">
    <citation type="submission" date="2015-04" db="EMBL/GenBank/DDBJ databases">
        <authorList>
            <person name="Syromyatnikov M.Y."/>
            <person name="Popov V.N."/>
        </authorList>
    </citation>
    <scope>NUCLEOTIDE SEQUENCE [LARGE SCALE GENOMIC DNA]</scope>
</reference>
<keyword evidence="16" id="KW-1185">Reference proteome</keyword>
<dbReference type="Pfam" id="PF00096">
    <property type="entry name" value="zf-C2H2"/>
    <property type="match status" value="1"/>
</dbReference>
<dbReference type="Pfam" id="PF01607">
    <property type="entry name" value="CBM_14"/>
    <property type="match status" value="4"/>
</dbReference>
<evidence type="ECO:0000256" key="6">
    <source>
        <dbReference type="ARBA" id="ARBA00023015"/>
    </source>
</evidence>
<dbReference type="SMART" id="SM00355">
    <property type="entry name" value="ZnF_C2H2"/>
    <property type="match status" value="6"/>
</dbReference>
<dbReference type="PROSITE" id="PS51915">
    <property type="entry name" value="ZAD"/>
    <property type="match status" value="1"/>
</dbReference>
<evidence type="ECO:0000313" key="15">
    <source>
        <dbReference type="EMBL" id="CRL04938.1"/>
    </source>
</evidence>
<dbReference type="InterPro" id="IPR036236">
    <property type="entry name" value="Znf_C2H2_sf"/>
</dbReference>
<dbReference type="PROSITE" id="PS50940">
    <property type="entry name" value="CHIT_BIND_II"/>
    <property type="match status" value="4"/>
</dbReference>
<evidence type="ECO:0000256" key="2">
    <source>
        <dbReference type="ARBA" id="ARBA00022723"/>
    </source>
</evidence>
<feature type="binding site" evidence="11">
    <location>
        <position position="5"/>
    </location>
    <ligand>
        <name>Zn(2+)</name>
        <dbReference type="ChEBI" id="CHEBI:29105"/>
    </ligand>
</feature>
<dbReference type="Proteomes" id="UP000183832">
    <property type="component" value="Unassembled WGS sequence"/>
</dbReference>
<accession>A0A1J1IZ21</accession>
<dbReference type="GO" id="GO:0010468">
    <property type="term" value="P:regulation of gene expression"/>
    <property type="evidence" value="ECO:0007669"/>
    <property type="project" value="TreeGrafter"/>
</dbReference>
<dbReference type="Gene3D" id="3.30.160.60">
    <property type="entry name" value="Classic Zinc Finger"/>
    <property type="match status" value="3"/>
</dbReference>